<evidence type="ECO:0000256" key="1">
    <source>
        <dbReference type="SAM" id="MobiDB-lite"/>
    </source>
</evidence>
<sequence length="684" mass="77731">MDITIPSAWGLYVFPVLFVVLFHYLLIWIDYINRYLKNKFTTWYTQQPVIPHPSIRPTPATPTTTQAVGNPLLKLSDQLKKTITDVHTLAAQLRVEINNVGQHSPEFTEHVSSKLAKRLIQAITDLQHMWTTTEKLQQDFEDPCRDYVHTKQQIHTDLVNIQTFEQLMEDIFVGDKIEVSFVEKILPMIQHRLQHTPSAPPANSPNRTNYLSATPPNLRVARGETPAPRTQPRFTRSALHSGNAHQYPNNHQHKKTPPSSRPPSPNTEGKREPSTHKHVKHPPPKDQQQLQCKRCGKTNHKTDDCRFNNHRINNIAVDEDRQSPPPSSPVPDPNDGASSDDEHQSTFMGSFAIFNNNNKNDPLPMIPVNLPGTENNKHVQVSSKCLVEDTTPIQKYQFEIAKEPVGKIRSLQVLHDWPKAKITEILQQIPTVVDSPILGHTDVIQHEINVKEDKPKLQRPCPVYGRTHNKWADNIPLFQLAINSSRHEITGYSPAHILFNQEPRLQLDNTIAADTSDSDDHDDENLILLSRYSTFQKIIHDVKSNLSQAQAKQKAPYDQHRQPTSLKMDDIVVIRNTTLSNTDKKIVKGLCPLYSSTPGRITKINHDLTYEVTFQDGTTRGPLHADMLRLYHPRDDATAATPAAIPMVDPSSSEEDSPPVPRQLRQRKVRLNYRDLHLGRTTST</sequence>
<organism evidence="3 4">
    <name type="scientific">Orchesella dallaii</name>
    <dbReference type="NCBI Taxonomy" id="48710"/>
    <lineage>
        <taxon>Eukaryota</taxon>
        <taxon>Metazoa</taxon>
        <taxon>Ecdysozoa</taxon>
        <taxon>Arthropoda</taxon>
        <taxon>Hexapoda</taxon>
        <taxon>Collembola</taxon>
        <taxon>Entomobryomorpha</taxon>
        <taxon>Entomobryoidea</taxon>
        <taxon>Orchesellidae</taxon>
        <taxon>Orchesellinae</taxon>
        <taxon>Orchesella</taxon>
    </lineage>
</organism>
<keyword evidence="2" id="KW-0472">Membrane</keyword>
<comment type="caution">
    <text evidence="3">The sequence shown here is derived from an EMBL/GenBank/DDBJ whole genome shotgun (WGS) entry which is preliminary data.</text>
</comment>
<feature type="compositionally biased region" description="Pro residues" evidence="1">
    <location>
        <begin position="323"/>
        <end position="332"/>
    </location>
</feature>
<feature type="compositionally biased region" description="Polar residues" evidence="1">
    <location>
        <begin position="204"/>
        <end position="215"/>
    </location>
</feature>
<keyword evidence="4" id="KW-1185">Reference proteome</keyword>
<evidence type="ECO:0000256" key="2">
    <source>
        <dbReference type="SAM" id="Phobius"/>
    </source>
</evidence>
<proteinExistence type="predicted"/>
<gene>
    <name evidence="3" type="ORF">ODALV1_LOCUS3632</name>
</gene>
<dbReference type="Proteomes" id="UP001642540">
    <property type="component" value="Unassembled WGS sequence"/>
</dbReference>
<name>A0ABP1PVE5_9HEXA</name>
<keyword evidence="2" id="KW-1133">Transmembrane helix</keyword>
<keyword evidence="2" id="KW-0812">Transmembrane</keyword>
<accession>A0ABP1PVE5</accession>
<feature type="transmembrane region" description="Helical" evidence="2">
    <location>
        <begin position="12"/>
        <end position="29"/>
    </location>
</feature>
<dbReference type="Gene3D" id="3.30.420.10">
    <property type="entry name" value="Ribonuclease H-like superfamily/Ribonuclease H"/>
    <property type="match status" value="1"/>
</dbReference>
<feature type="region of interest" description="Disordered" evidence="1">
    <location>
        <begin position="195"/>
        <end position="344"/>
    </location>
</feature>
<dbReference type="InterPro" id="IPR036397">
    <property type="entry name" value="RNaseH_sf"/>
</dbReference>
<evidence type="ECO:0000313" key="3">
    <source>
        <dbReference type="EMBL" id="CAL8076909.1"/>
    </source>
</evidence>
<feature type="compositionally biased region" description="Polar residues" evidence="1">
    <location>
        <begin position="232"/>
        <end position="250"/>
    </location>
</feature>
<evidence type="ECO:0008006" key="5">
    <source>
        <dbReference type="Google" id="ProtNLM"/>
    </source>
</evidence>
<dbReference type="EMBL" id="CAXLJM020000012">
    <property type="protein sequence ID" value="CAL8076909.1"/>
    <property type="molecule type" value="Genomic_DNA"/>
</dbReference>
<protein>
    <recommendedName>
        <fullName evidence="5">CCHC-type domain-containing protein</fullName>
    </recommendedName>
</protein>
<reference evidence="3 4" key="1">
    <citation type="submission" date="2024-08" db="EMBL/GenBank/DDBJ databases">
        <authorList>
            <person name="Cucini C."/>
            <person name="Frati F."/>
        </authorList>
    </citation>
    <scope>NUCLEOTIDE SEQUENCE [LARGE SCALE GENOMIC DNA]</scope>
</reference>
<evidence type="ECO:0000313" key="4">
    <source>
        <dbReference type="Proteomes" id="UP001642540"/>
    </source>
</evidence>